<dbReference type="CDD" id="cd00475">
    <property type="entry name" value="Cis_IPPS"/>
    <property type="match status" value="1"/>
</dbReference>
<dbReference type="PANTHER" id="PTHR10291">
    <property type="entry name" value="DEHYDRODOLICHYL DIPHOSPHATE SYNTHASE FAMILY MEMBER"/>
    <property type="match status" value="1"/>
</dbReference>
<dbReference type="FunCoup" id="B8BWA0">
    <property type="interactions" value="163"/>
</dbReference>
<evidence type="ECO:0000313" key="4">
    <source>
        <dbReference type="EMBL" id="EED94481.1"/>
    </source>
</evidence>
<evidence type="ECO:0000256" key="2">
    <source>
        <dbReference type="ARBA" id="ARBA00022679"/>
    </source>
</evidence>
<evidence type="ECO:0000256" key="1">
    <source>
        <dbReference type="ARBA" id="ARBA00005432"/>
    </source>
</evidence>
<dbReference type="HAMAP" id="MF_01139">
    <property type="entry name" value="ISPT"/>
    <property type="match status" value="1"/>
</dbReference>
<reference evidence="4 5" key="1">
    <citation type="journal article" date="2004" name="Science">
        <title>The genome of the diatom Thalassiosira pseudonana: ecology, evolution, and metabolism.</title>
        <authorList>
            <person name="Armbrust E.V."/>
            <person name="Berges J.A."/>
            <person name="Bowler C."/>
            <person name="Green B.R."/>
            <person name="Martinez D."/>
            <person name="Putnam N.H."/>
            <person name="Zhou S."/>
            <person name="Allen A.E."/>
            <person name="Apt K.E."/>
            <person name="Bechner M."/>
            <person name="Brzezinski M.A."/>
            <person name="Chaal B.K."/>
            <person name="Chiovitti A."/>
            <person name="Davis A.K."/>
            <person name="Demarest M.S."/>
            <person name="Detter J.C."/>
            <person name="Glavina T."/>
            <person name="Goodstein D."/>
            <person name="Hadi M.Z."/>
            <person name="Hellsten U."/>
            <person name="Hildebrand M."/>
            <person name="Jenkins B.D."/>
            <person name="Jurka J."/>
            <person name="Kapitonov V.V."/>
            <person name="Kroger N."/>
            <person name="Lau W.W."/>
            <person name="Lane T.W."/>
            <person name="Larimer F.W."/>
            <person name="Lippmeier J.C."/>
            <person name="Lucas S."/>
            <person name="Medina M."/>
            <person name="Montsant A."/>
            <person name="Obornik M."/>
            <person name="Parker M.S."/>
            <person name="Palenik B."/>
            <person name="Pazour G.J."/>
            <person name="Richardson P.M."/>
            <person name="Rynearson T.A."/>
            <person name="Saito M.A."/>
            <person name="Schwartz D.C."/>
            <person name="Thamatrakoln K."/>
            <person name="Valentin K."/>
            <person name="Vardi A."/>
            <person name="Wilkerson F.P."/>
            <person name="Rokhsar D.S."/>
        </authorList>
    </citation>
    <scope>NUCLEOTIDE SEQUENCE [LARGE SCALE GENOMIC DNA]</scope>
    <source>
        <strain evidence="4 5">CCMP1335</strain>
    </source>
</reference>
<dbReference type="AlphaFoldDB" id="B8BWA0"/>
<sequence>RHIAFICDGNSRWARQNMLPKSMGHAAGADRVMNTITSLKQRQTLSQLTTTDGEDTRKQHTIEYCTLFAFSTENWSRPSSEITTLFKLMERIAIQYRQHDAIREGKIQIDLLGDLNDERIPEGARRELQREENAHADILTICLAINYGGRADILQAARSLAQSIASGELSLDAIHNESEISKRLSTVHLPDPDLVIRTGGEKRLSNFLLWNAAYAELYFTDILWPDFDNEALEEALVWYGDRSRRFGGRE</sequence>
<dbReference type="GeneID" id="7445387"/>
<dbReference type="GO" id="GO:0016094">
    <property type="term" value="P:polyprenol biosynthetic process"/>
    <property type="evidence" value="ECO:0000318"/>
    <property type="project" value="GO_Central"/>
</dbReference>
<evidence type="ECO:0000256" key="3">
    <source>
        <dbReference type="RuleBase" id="RU363018"/>
    </source>
</evidence>
<dbReference type="SUPFAM" id="SSF64005">
    <property type="entry name" value="Undecaprenyl diphosphate synthase"/>
    <property type="match status" value="1"/>
</dbReference>
<dbReference type="InterPro" id="IPR018520">
    <property type="entry name" value="UPP_synth-like_CS"/>
</dbReference>
<dbReference type="GO" id="GO:0016765">
    <property type="term" value="F:transferase activity, transferring alkyl or aryl (other than methyl) groups"/>
    <property type="evidence" value="ECO:0007669"/>
    <property type="project" value="InterPro"/>
</dbReference>
<dbReference type="PANTHER" id="PTHR10291:SF43">
    <property type="entry name" value="DEHYDRODOLICHYL DIPHOSPHATE SYNTHASE COMPLEX SUBUNIT DHDDS"/>
    <property type="match status" value="1"/>
</dbReference>
<dbReference type="Pfam" id="PF01255">
    <property type="entry name" value="Prenyltransf"/>
    <property type="match status" value="1"/>
</dbReference>
<comment type="similarity">
    <text evidence="1 3">Belongs to the UPP synthase family.</text>
</comment>
<keyword evidence="2 3" id="KW-0808">Transferase</keyword>
<dbReference type="Proteomes" id="UP000001449">
    <property type="component" value="Chromosome 3"/>
</dbReference>
<name>B8BWA0_THAPS</name>
<protein>
    <recommendedName>
        <fullName evidence="3">Alkyl transferase</fullName>
        <ecNumber evidence="3">2.5.1.-</ecNumber>
    </recommendedName>
</protein>
<keyword evidence="5" id="KW-1185">Reference proteome</keyword>
<dbReference type="InterPro" id="IPR001441">
    <property type="entry name" value="UPP_synth-like"/>
</dbReference>
<dbReference type="PaxDb" id="35128-Thaps32774"/>
<proteinExistence type="inferred from homology"/>
<reference evidence="4 5" key="2">
    <citation type="journal article" date="2008" name="Nature">
        <title>The Phaeodactylum genome reveals the evolutionary history of diatom genomes.</title>
        <authorList>
            <person name="Bowler C."/>
            <person name="Allen A.E."/>
            <person name="Badger J.H."/>
            <person name="Grimwood J."/>
            <person name="Jabbari K."/>
            <person name="Kuo A."/>
            <person name="Maheswari U."/>
            <person name="Martens C."/>
            <person name="Maumus F."/>
            <person name="Otillar R.P."/>
            <person name="Rayko E."/>
            <person name="Salamov A."/>
            <person name="Vandepoele K."/>
            <person name="Beszteri B."/>
            <person name="Gruber A."/>
            <person name="Heijde M."/>
            <person name="Katinka M."/>
            <person name="Mock T."/>
            <person name="Valentin K."/>
            <person name="Verret F."/>
            <person name="Berges J.A."/>
            <person name="Brownlee C."/>
            <person name="Cadoret J.P."/>
            <person name="Chiovitti A."/>
            <person name="Choi C.J."/>
            <person name="Coesel S."/>
            <person name="De Martino A."/>
            <person name="Detter J.C."/>
            <person name="Durkin C."/>
            <person name="Falciatore A."/>
            <person name="Fournet J."/>
            <person name="Haruta M."/>
            <person name="Huysman M.J."/>
            <person name="Jenkins B.D."/>
            <person name="Jiroutova K."/>
            <person name="Jorgensen R.E."/>
            <person name="Joubert Y."/>
            <person name="Kaplan A."/>
            <person name="Kroger N."/>
            <person name="Kroth P.G."/>
            <person name="La Roche J."/>
            <person name="Lindquist E."/>
            <person name="Lommer M."/>
            <person name="Martin-Jezequel V."/>
            <person name="Lopez P.J."/>
            <person name="Lucas S."/>
            <person name="Mangogna M."/>
            <person name="McGinnis K."/>
            <person name="Medlin L.K."/>
            <person name="Montsant A."/>
            <person name="Oudot-Le Secq M.P."/>
            <person name="Napoli C."/>
            <person name="Obornik M."/>
            <person name="Parker M.S."/>
            <person name="Petit J.L."/>
            <person name="Porcel B.M."/>
            <person name="Poulsen N."/>
            <person name="Robison M."/>
            <person name="Rychlewski L."/>
            <person name="Rynearson T.A."/>
            <person name="Schmutz J."/>
            <person name="Shapiro H."/>
            <person name="Siaut M."/>
            <person name="Stanley M."/>
            <person name="Sussman M.R."/>
            <person name="Taylor A.R."/>
            <person name="Vardi A."/>
            <person name="von Dassow P."/>
            <person name="Vyverman W."/>
            <person name="Willis A."/>
            <person name="Wyrwicz L.S."/>
            <person name="Rokhsar D.S."/>
            <person name="Weissenbach J."/>
            <person name="Armbrust E.V."/>
            <person name="Green B.R."/>
            <person name="Van de Peer Y."/>
            <person name="Grigoriev I.V."/>
        </authorList>
    </citation>
    <scope>NUCLEOTIDE SEQUENCE [LARGE SCALE GENOMIC DNA]</scope>
    <source>
        <strain evidence="4 5">CCMP1335</strain>
    </source>
</reference>
<gene>
    <name evidence="4" type="ORF">THAPSDRAFT_32774</name>
</gene>
<feature type="non-terminal residue" evidence="4">
    <location>
        <position position="250"/>
    </location>
</feature>
<dbReference type="HOGENOM" id="CLU_038505_1_1_1"/>
<evidence type="ECO:0000313" key="5">
    <source>
        <dbReference type="Proteomes" id="UP000001449"/>
    </source>
</evidence>
<dbReference type="RefSeq" id="XP_002289045.1">
    <property type="nucleotide sequence ID" value="XM_002289009.1"/>
</dbReference>
<dbReference type="OMA" id="YWPAFRE"/>
<dbReference type="EMBL" id="CM000640">
    <property type="protein sequence ID" value="EED94481.1"/>
    <property type="molecule type" value="Genomic_DNA"/>
</dbReference>
<accession>B8BWA0</accession>
<dbReference type="NCBIfam" id="TIGR00055">
    <property type="entry name" value="uppS"/>
    <property type="match status" value="1"/>
</dbReference>
<dbReference type="KEGG" id="tps:THAPSDRAFT_32774"/>
<dbReference type="EC" id="2.5.1.-" evidence="3"/>
<dbReference type="STRING" id="35128.B8BWA0"/>
<dbReference type="eggNOG" id="KOG1602">
    <property type="taxonomic scope" value="Eukaryota"/>
</dbReference>
<dbReference type="PROSITE" id="PS01066">
    <property type="entry name" value="UPP_SYNTHASE"/>
    <property type="match status" value="1"/>
</dbReference>
<dbReference type="InParanoid" id="B8BWA0"/>
<dbReference type="Gene3D" id="3.40.1180.10">
    <property type="entry name" value="Decaprenyl diphosphate synthase-like"/>
    <property type="match status" value="1"/>
</dbReference>
<dbReference type="GO" id="GO:0005783">
    <property type="term" value="C:endoplasmic reticulum"/>
    <property type="evidence" value="ECO:0000318"/>
    <property type="project" value="GO_Central"/>
</dbReference>
<organism evidence="4 5">
    <name type="scientific">Thalassiosira pseudonana</name>
    <name type="common">Marine diatom</name>
    <name type="synonym">Cyclotella nana</name>
    <dbReference type="NCBI Taxonomy" id="35128"/>
    <lineage>
        <taxon>Eukaryota</taxon>
        <taxon>Sar</taxon>
        <taxon>Stramenopiles</taxon>
        <taxon>Ochrophyta</taxon>
        <taxon>Bacillariophyta</taxon>
        <taxon>Coscinodiscophyceae</taxon>
        <taxon>Thalassiosirophycidae</taxon>
        <taxon>Thalassiosirales</taxon>
        <taxon>Thalassiosiraceae</taxon>
        <taxon>Thalassiosira</taxon>
    </lineage>
</organism>
<dbReference type="InterPro" id="IPR036424">
    <property type="entry name" value="UPP_synth-like_sf"/>
</dbReference>